<dbReference type="EC" id="1.3.1.22" evidence="3"/>
<comment type="catalytic activity">
    <reaction evidence="10">
        <text>17beta-hydroxy-5alpha-androstan-3-one + NADP(+) = testosterone + NADPH + H(+)</text>
        <dbReference type="Rhea" id="RHEA:50820"/>
        <dbReference type="ChEBI" id="CHEBI:15378"/>
        <dbReference type="ChEBI" id="CHEBI:16330"/>
        <dbReference type="ChEBI" id="CHEBI:17347"/>
        <dbReference type="ChEBI" id="CHEBI:57783"/>
        <dbReference type="ChEBI" id="CHEBI:58349"/>
        <dbReference type="EC" id="1.3.1.22"/>
    </reaction>
    <physiologicalReaction direction="right-to-left" evidence="10">
        <dbReference type="Rhea" id="RHEA:50822"/>
    </physiologicalReaction>
</comment>
<dbReference type="InterPro" id="IPR001104">
    <property type="entry name" value="3-oxo-5_a-steroid_4-DH_C"/>
</dbReference>
<reference evidence="13 14" key="1">
    <citation type="journal article" date="2018" name="Nat. Ecol. Evol.">
        <title>Shark genomes provide insights into elasmobranch evolution and the origin of vertebrates.</title>
        <authorList>
            <person name="Hara Y"/>
            <person name="Yamaguchi K"/>
            <person name="Onimaru K"/>
            <person name="Kadota M"/>
            <person name="Koyanagi M"/>
            <person name="Keeley SD"/>
            <person name="Tatsumi K"/>
            <person name="Tanaka K"/>
            <person name="Motone F"/>
            <person name="Kageyama Y"/>
            <person name="Nozu R"/>
            <person name="Adachi N"/>
            <person name="Nishimura O"/>
            <person name="Nakagawa R"/>
            <person name="Tanegashima C"/>
            <person name="Kiyatake I"/>
            <person name="Matsumoto R"/>
            <person name="Murakumo K"/>
            <person name="Nishida K"/>
            <person name="Terakita A"/>
            <person name="Kuratani S"/>
            <person name="Sato K"/>
            <person name="Hyodo S Kuraku.S."/>
        </authorList>
    </citation>
    <scope>NUCLEOTIDE SEQUENCE [LARGE SCALE GENOMIC DNA]</scope>
</reference>
<dbReference type="PROSITE" id="PS50244">
    <property type="entry name" value="S5A_REDUCTASE"/>
    <property type="match status" value="1"/>
</dbReference>
<organism evidence="13 14">
    <name type="scientific">Scyliorhinus torazame</name>
    <name type="common">Cloudy catshark</name>
    <name type="synonym">Catulus torazame</name>
    <dbReference type="NCBI Taxonomy" id="75743"/>
    <lineage>
        <taxon>Eukaryota</taxon>
        <taxon>Metazoa</taxon>
        <taxon>Chordata</taxon>
        <taxon>Craniata</taxon>
        <taxon>Vertebrata</taxon>
        <taxon>Chondrichthyes</taxon>
        <taxon>Elasmobranchii</taxon>
        <taxon>Galeomorphii</taxon>
        <taxon>Galeoidea</taxon>
        <taxon>Carcharhiniformes</taxon>
        <taxon>Scyliorhinidae</taxon>
        <taxon>Scyliorhinus</taxon>
    </lineage>
</organism>
<evidence type="ECO:0000256" key="8">
    <source>
        <dbReference type="ARBA" id="ARBA00023136"/>
    </source>
</evidence>
<evidence type="ECO:0000256" key="7">
    <source>
        <dbReference type="ARBA" id="ARBA00023002"/>
    </source>
</evidence>
<keyword evidence="5" id="KW-0726">Sexual differentiation</keyword>
<evidence type="ECO:0000256" key="3">
    <source>
        <dbReference type="ARBA" id="ARBA00012049"/>
    </source>
</evidence>
<dbReference type="Gene3D" id="1.20.120.1630">
    <property type="match status" value="1"/>
</dbReference>
<dbReference type="GO" id="GO:0007548">
    <property type="term" value="P:sex differentiation"/>
    <property type="evidence" value="ECO:0007669"/>
    <property type="project" value="UniProtKB-KW"/>
</dbReference>
<dbReference type="InterPro" id="IPR039357">
    <property type="entry name" value="SRD5A/TECR"/>
</dbReference>
<dbReference type="OrthoDB" id="5788137at2759"/>
<comment type="catalytic activity">
    <reaction evidence="9">
        <text>5alpha-pregnane-3,20-dione + NADP(+) = progesterone + NADPH + H(+)</text>
        <dbReference type="Rhea" id="RHEA:21952"/>
        <dbReference type="ChEBI" id="CHEBI:15378"/>
        <dbReference type="ChEBI" id="CHEBI:17026"/>
        <dbReference type="ChEBI" id="CHEBI:28952"/>
        <dbReference type="ChEBI" id="CHEBI:57783"/>
        <dbReference type="ChEBI" id="CHEBI:58349"/>
        <dbReference type="EC" id="1.3.1.22"/>
    </reaction>
    <physiologicalReaction direction="right-to-left" evidence="9">
        <dbReference type="Rhea" id="RHEA:21954"/>
    </physiologicalReaction>
</comment>
<sequence length="197" mass="22900">ELPSFLVPVLLIYQSGSLDNLGSKLLLFLFCGHYFHRTLIYGCFTRGSAVEISFVLKGFIFCTWNGYLQGHNLIYCTKYDKSWITDFRFLFGLVLFCLGMTFNIHSDHLLRKLRKPGEVTYKIPTGGLFEYVSAPNYFAEIVEWFGYSIATWTFPAFAFAIFSAVCLGTRALHHHRFYVEKFQEYPKSRKVLIPFLF</sequence>
<evidence type="ECO:0000256" key="5">
    <source>
        <dbReference type="ARBA" id="ARBA00022928"/>
    </source>
</evidence>
<feature type="transmembrane region" description="Helical" evidence="11">
    <location>
        <begin position="144"/>
        <end position="167"/>
    </location>
</feature>
<keyword evidence="6 11" id="KW-1133">Transmembrane helix</keyword>
<keyword evidence="8 11" id="KW-0472">Membrane</keyword>
<dbReference type="AlphaFoldDB" id="A0A401PVL0"/>
<accession>A0A401PVL0</accession>
<dbReference type="STRING" id="75743.A0A401PVL0"/>
<dbReference type="OMA" id="PEEWYTD"/>
<evidence type="ECO:0000256" key="6">
    <source>
        <dbReference type="ARBA" id="ARBA00022989"/>
    </source>
</evidence>
<evidence type="ECO:0000256" key="2">
    <source>
        <dbReference type="ARBA" id="ARBA00007742"/>
    </source>
</evidence>
<dbReference type="GO" id="GO:0047751">
    <property type="term" value="F:3-oxo-5-alpha-steroid 4-dehydrogenase (NADP+) activity"/>
    <property type="evidence" value="ECO:0007669"/>
    <property type="project" value="UniProtKB-EC"/>
</dbReference>
<dbReference type="Proteomes" id="UP000288216">
    <property type="component" value="Unassembled WGS sequence"/>
</dbReference>
<evidence type="ECO:0000256" key="11">
    <source>
        <dbReference type="SAM" id="Phobius"/>
    </source>
</evidence>
<keyword evidence="5" id="KW-0221">Differentiation</keyword>
<keyword evidence="7" id="KW-0560">Oxidoreductase</keyword>
<dbReference type="Pfam" id="PF02544">
    <property type="entry name" value="Steroid_dh"/>
    <property type="match status" value="1"/>
</dbReference>
<dbReference type="PANTHER" id="PTHR10556">
    <property type="entry name" value="3-OXO-5-ALPHA-STEROID 4-DEHYDROGENASE"/>
    <property type="match status" value="1"/>
</dbReference>
<dbReference type="EMBL" id="BFAA01016740">
    <property type="protein sequence ID" value="GCB77132.1"/>
    <property type="molecule type" value="Genomic_DNA"/>
</dbReference>
<protein>
    <recommendedName>
        <fullName evidence="3">3-oxo-5alpha-steroid 4-dehydrogenase (NADP(+))</fullName>
        <ecNumber evidence="3">1.3.1.22</ecNumber>
    </recommendedName>
</protein>
<evidence type="ECO:0000256" key="4">
    <source>
        <dbReference type="ARBA" id="ARBA00022692"/>
    </source>
</evidence>
<comment type="similarity">
    <text evidence="2">Belongs to the steroid 5-alpha reductase family.</text>
</comment>
<evidence type="ECO:0000313" key="14">
    <source>
        <dbReference type="Proteomes" id="UP000288216"/>
    </source>
</evidence>
<gene>
    <name evidence="13" type="ORF">scyTo_0020545</name>
</gene>
<feature type="domain" description="3-oxo-5-alpha-steroid 4-dehydrogenase C-terminal" evidence="12">
    <location>
        <begin position="51"/>
        <end position="197"/>
    </location>
</feature>
<dbReference type="PANTHER" id="PTHR10556:SF37">
    <property type="entry name" value="3-OXO-5-ALPHA-STEROID 4-DEHYDROGENASE 2"/>
    <property type="match status" value="1"/>
</dbReference>
<comment type="subcellular location">
    <subcellularLocation>
        <location evidence="1">Microsome membrane</location>
        <topology evidence="1">Multi-pass membrane protein</topology>
    </subcellularLocation>
</comment>
<evidence type="ECO:0000256" key="10">
    <source>
        <dbReference type="ARBA" id="ARBA00049397"/>
    </source>
</evidence>
<proteinExistence type="inferred from homology"/>
<evidence type="ECO:0000256" key="9">
    <source>
        <dbReference type="ARBA" id="ARBA00048292"/>
    </source>
</evidence>
<name>A0A401PVL0_SCYTO</name>
<dbReference type="GO" id="GO:0006702">
    <property type="term" value="P:androgen biosynthetic process"/>
    <property type="evidence" value="ECO:0007669"/>
    <property type="project" value="UniProtKB-ARBA"/>
</dbReference>
<feature type="transmembrane region" description="Helical" evidence="11">
    <location>
        <begin position="87"/>
        <end position="105"/>
    </location>
</feature>
<evidence type="ECO:0000313" key="13">
    <source>
        <dbReference type="EMBL" id="GCB77132.1"/>
    </source>
</evidence>
<keyword evidence="4 11" id="KW-0812">Transmembrane</keyword>
<keyword evidence="14" id="KW-1185">Reference proteome</keyword>
<evidence type="ECO:0000259" key="12">
    <source>
        <dbReference type="Pfam" id="PF02544"/>
    </source>
</evidence>
<comment type="caution">
    <text evidence="13">The sequence shown here is derived from an EMBL/GenBank/DDBJ whole genome shotgun (WGS) entry which is preliminary data.</text>
</comment>
<evidence type="ECO:0000256" key="1">
    <source>
        <dbReference type="ARBA" id="ARBA00004154"/>
    </source>
</evidence>
<dbReference type="FunFam" id="1.20.120.1630:FF:000002">
    <property type="entry name" value="Steroid 5 alpha-reductase 1"/>
    <property type="match status" value="1"/>
</dbReference>
<feature type="non-terminal residue" evidence="13">
    <location>
        <position position="1"/>
    </location>
</feature>